<name>A0A8S2YY87_9BILA</name>
<feature type="region of interest" description="Disordered" evidence="1">
    <location>
        <begin position="27"/>
        <end position="53"/>
    </location>
</feature>
<reference evidence="2" key="1">
    <citation type="submission" date="2021-02" db="EMBL/GenBank/DDBJ databases">
        <authorList>
            <person name="Nowell W R."/>
        </authorList>
    </citation>
    <scope>NUCLEOTIDE SEQUENCE</scope>
</reference>
<evidence type="ECO:0000313" key="3">
    <source>
        <dbReference type="Proteomes" id="UP000681722"/>
    </source>
</evidence>
<feature type="compositionally biased region" description="Polar residues" evidence="1">
    <location>
        <begin position="27"/>
        <end position="37"/>
    </location>
</feature>
<gene>
    <name evidence="2" type="ORF">SRO942_LOCUS48500</name>
</gene>
<dbReference type="EMBL" id="CAJOBC010125086">
    <property type="protein sequence ID" value="CAF4591171.1"/>
    <property type="molecule type" value="Genomic_DNA"/>
</dbReference>
<comment type="caution">
    <text evidence="2">The sequence shown here is derived from an EMBL/GenBank/DDBJ whole genome shotgun (WGS) entry which is preliminary data.</text>
</comment>
<dbReference type="OrthoDB" id="10613092at2759"/>
<sequence>MERCNKKQKEQKFADIVIFTKKDLESFPSSDVSTNVKTQSPSSTSVTTSPPSTLIVTTTSSISTSTAHLSTLAKRQRDFSEVSS</sequence>
<accession>A0A8S2YY87</accession>
<protein>
    <submittedName>
        <fullName evidence="2">Uncharacterized protein</fullName>
    </submittedName>
</protein>
<proteinExistence type="predicted"/>
<organism evidence="2 3">
    <name type="scientific">Didymodactylos carnosus</name>
    <dbReference type="NCBI Taxonomy" id="1234261"/>
    <lineage>
        <taxon>Eukaryota</taxon>
        <taxon>Metazoa</taxon>
        <taxon>Spiralia</taxon>
        <taxon>Gnathifera</taxon>
        <taxon>Rotifera</taxon>
        <taxon>Eurotatoria</taxon>
        <taxon>Bdelloidea</taxon>
        <taxon>Philodinida</taxon>
        <taxon>Philodinidae</taxon>
        <taxon>Didymodactylos</taxon>
    </lineage>
</organism>
<dbReference type="Proteomes" id="UP000681722">
    <property type="component" value="Unassembled WGS sequence"/>
</dbReference>
<dbReference type="AlphaFoldDB" id="A0A8S2YY87"/>
<evidence type="ECO:0000313" key="2">
    <source>
        <dbReference type="EMBL" id="CAF4591171.1"/>
    </source>
</evidence>
<evidence type="ECO:0000256" key="1">
    <source>
        <dbReference type="SAM" id="MobiDB-lite"/>
    </source>
</evidence>
<feature type="compositionally biased region" description="Low complexity" evidence="1">
    <location>
        <begin position="38"/>
        <end position="53"/>
    </location>
</feature>